<dbReference type="SMART" id="SM00828">
    <property type="entry name" value="PKS_MT"/>
    <property type="match status" value="1"/>
</dbReference>
<dbReference type="Pfam" id="PF08241">
    <property type="entry name" value="Methyltransf_11"/>
    <property type="match status" value="1"/>
</dbReference>
<dbReference type="AlphaFoldDB" id="A0A928Z225"/>
<organism evidence="5 6">
    <name type="scientific">Romeriopsis navalis LEGE 11480</name>
    <dbReference type="NCBI Taxonomy" id="2777977"/>
    <lineage>
        <taxon>Bacteria</taxon>
        <taxon>Bacillati</taxon>
        <taxon>Cyanobacteriota</taxon>
        <taxon>Cyanophyceae</taxon>
        <taxon>Leptolyngbyales</taxon>
        <taxon>Leptolyngbyaceae</taxon>
        <taxon>Romeriopsis</taxon>
        <taxon>Romeriopsis navalis</taxon>
    </lineage>
</organism>
<dbReference type="Proteomes" id="UP000625316">
    <property type="component" value="Unassembled WGS sequence"/>
</dbReference>
<dbReference type="PANTHER" id="PTHR44068:SF11">
    <property type="entry name" value="GERANYL DIPHOSPHATE 2-C-METHYLTRANSFERASE"/>
    <property type="match status" value="1"/>
</dbReference>
<protein>
    <submittedName>
        <fullName evidence="5">Class I SAM-dependent methyltransferase</fullName>
    </submittedName>
</protein>
<evidence type="ECO:0000313" key="5">
    <source>
        <dbReference type="EMBL" id="MBE9029956.1"/>
    </source>
</evidence>
<sequence>MAQRPAAQRPADIAMPYFDALLEVLNAGGHDDVQAAFGRHVHWGYWSKGTAADGSVADFAAAAERLCQLVYQSAGVQAGDRLLDVGCGFGGTIASLNERFQDLDMTGLNIDARQLERARRAVTPLNSNQINFVEGNACELPFEDDSFDVVLAVECIFHFPSREQFFHEVQRVLKPGGRLALSDFVSVPAFKLAQKILPSSSNSLISGTYGRVDSEFTVKDYRTLASATGLRVTVQADITKQTLPTYPVVRQVFEQMEFPQAVYDTTTAEKLSQLGLLRYVIMGFEQAA</sequence>
<dbReference type="InterPro" id="IPR029063">
    <property type="entry name" value="SAM-dependent_MTases_sf"/>
</dbReference>
<keyword evidence="1 5" id="KW-0489">Methyltransferase</keyword>
<dbReference type="SUPFAM" id="SSF53335">
    <property type="entry name" value="S-adenosyl-L-methionine-dependent methyltransferases"/>
    <property type="match status" value="1"/>
</dbReference>
<dbReference type="GO" id="GO:0032259">
    <property type="term" value="P:methylation"/>
    <property type="evidence" value="ECO:0007669"/>
    <property type="project" value="UniProtKB-KW"/>
</dbReference>
<evidence type="ECO:0000256" key="3">
    <source>
        <dbReference type="ARBA" id="ARBA00022691"/>
    </source>
</evidence>
<gene>
    <name evidence="5" type="ORF">IQ266_09475</name>
</gene>
<proteinExistence type="predicted"/>
<dbReference type="CDD" id="cd02440">
    <property type="entry name" value="AdoMet_MTases"/>
    <property type="match status" value="1"/>
</dbReference>
<keyword evidence="2" id="KW-0808">Transferase</keyword>
<dbReference type="PANTHER" id="PTHR44068">
    <property type="entry name" value="ZGC:194242"/>
    <property type="match status" value="1"/>
</dbReference>
<evidence type="ECO:0000259" key="4">
    <source>
        <dbReference type="SMART" id="SM00828"/>
    </source>
</evidence>
<feature type="domain" description="Polyketide synthase-like methyltransferase" evidence="4">
    <location>
        <begin position="52"/>
        <end position="276"/>
    </location>
</feature>
<evidence type="ECO:0000256" key="1">
    <source>
        <dbReference type="ARBA" id="ARBA00022603"/>
    </source>
</evidence>
<dbReference type="InterPro" id="IPR050447">
    <property type="entry name" value="Erg6_SMT_methyltransf"/>
</dbReference>
<dbReference type="InterPro" id="IPR020803">
    <property type="entry name" value="MeTfrase_dom"/>
</dbReference>
<keyword evidence="6" id="KW-1185">Reference proteome</keyword>
<comment type="caution">
    <text evidence="5">The sequence shown here is derived from an EMBL/GenBank/DDBJ whole genome shotgun (WGS) entry which is preliminary data.</text>
</comment>
<dbReference type="InterPro" id="IPR013216">
    <property type="entry name" value="Methyltransf_11"/>
</dbReference>
<dbReference type="RefSeq" id="WP_264324782.1">
    <property type="nucleotide sequence ID" value="NZ_JADEXQ010000025.1"/>
</dbReference>
<accession>A0A928Z225</accession>
<dbReference type="EMBL" id="JADEXQ010000025">
    <property type="protein sequence ID" value="MBE9029956.1"/>
    <property type="molecule type" value="Genomic_DNA"/>
</dbReference>
<name>A0A928Z225_9CYAN</name>
<evidence type="ECO:0000313" key="6">
    <source>
        <dbReference type="Proteomes" id="UP000625316"/>
    </source>
</evidence>
<keyword evidence="3" id="KW-0949">S-adenosyl-L-methionine</keyword>
<dbReference type="GO" id="GO:0008757">
    <property type="term" value="F:S-adenosylmethionine-dependent methyltransferase activity"/>
    <property type="evidence" value="ECO:0007669"/>
    <property type="project" value="InterPro"/>
</dbReference>
<evidence type="ECO:0000256" key="2">
    <source>
        <dbReference type="ARBA" id="ARBA00022679"/>
    </source>
</evidence>
<reference evidence="5" key="1">
    <citation type="submission" date="2020-10" db="EMBL/GenBank/DDBJ databases">
        <authorList>
            <person name="Castelo-Branco R."/>
            <person name="Eusebio N."/>
            <person name="Adriana R."/>
            <person name="Vieira A."/>
            <person name="Brugerolle De Fraissinette N."/>
            <person name="Rezende De Castro R."/>
            <person name="Schneider M.P."/>
            <person name="Vasconcelos V."/>
            <person name="Leao P.N."/>
        </authorList>
    </citation>
    <scope>NUCLEOTIDE SEQUENCE</scope>
    <source>
        <strain evidence="5">LEGE 11480</strain>
    </source>
</reference>
<dbReference type="Gene3D" id="3.40.50.150">
    <property type="entry name" value="Vaccinia Virus protein VP39"/>
    <property type="match status" value="1"/>
</dbReference>